<evidence type="ECO:0000256" key="6">
    <source>
        <dbReference type="ARBA" id="ARBA00022723"/>
    </source>
</evidence>
<keyword evidence="9" id="KW-0663">Pyridoxal phosphate</keyword>
<dbReference type="SUPFAM" id="SSF51419">
    <property type="entry name" value="PLP-binding barrel"/>
    <property type="match status" value="1"/>
</dbReference>
<dbReference type="InterPro" id="IPR029066">
    <property type="entry name" value="PLP-binding_barrel"/>
</dbReference>
<dbReference type="EC" id="4.1.1.19" evidence="5"/>
<evidence type="ECO:0000256" key="3">
    <source>
        <dbReference type="ARBA" id="ARBA00002257"/>
    </source>
</evidence>
<evidence type="ECO:0000256" key="5">
    <source>
        <dbReference type="ARBA" id="ARBA00012426"/>
    </source>
</evidence>
<evidence type="ECO:0000256" key="4">
    <source>
        <dbReference type="ARBA" id="ARBA00008357"/>
    </source>
</evidence>
<dbReference type="EMBL" id="UGLH01000006">
    <property type="protein sequence ID" value="STT82005.1"/>
    <property type="molecule type" value="Genomic_DNA"/>
</dbReference>
<dbReference type="FunFam" id="3.20.20.10:FF:000001">
    <property type="entry name" value="Biosynthetic arginine decarboxylase"/>
    <property type="match status" value="1"/>
</dbReference>
<dbReference type="InterPro" id="IPR002985">
    <property type="entry name" value="Arg_decrbxlase"/>
</dbReference>
<dbReference type="InterPro" id="IPR022653">
    <property type="entry name" value="De-COase2_pyr-phos_BS"/>
</dbReference>
<dbReference type="CDD" id="cd06830">
    <property type="entry name" value="PLPDE_III_ADC"/>
    <property type="match status" value="1"/>
</dbReference>
<dbReference type="NCBIfam" id="NF003763">
    <property type="entry name" value="PRK05354.1"/>
    <property type="match status" value="1"/>
</dbReference>
<feature type="domain" description="Arginine decarboxylase helical bundle" evidence="15">
    <location>
        <begin position="391"/>
        <end position="451"/>
    </location>
</feature>
<keyword evidence="13 16" id="KW-0456">Lyase</keyword>
<evidence type="ECO:0000313" key="16">
    <source>
        <dbReference type="EMBL" id="STT82005.1"/>
    </source>
</evidence>
<dbReference type="InterPro" id="IPR040634">
    <property type="entry name" value="Arg_decarb_HB"/>
</dbReference>
<evidence type="ECO:0000256" key="9">
    <source>
        <dbReference type="ARBA" id="ARBA00022898"/>
    </source>
</evidence>
<dbReference type="GO" id="GO:0008792">
    <property type="term" value="F:arginine decarboxylase activity"/>
    <property type="evidence" value="ECO:0007669"/>
    <property type="project" value="UniProtKB-EC"/>
</dbReference>
<dbReference type="PROSITE" id="PS00878">
    <property type="entry name" value="ODR_DC_2_1"/>
    <property type="match status" value="1"/>
</dbReference>
<evidence type="ECO:0000256" key="1">
    <source>
        <dbReference type="ARBA" id="ARBA00001933"/>
    </source>
</evidence>
<evidence type="ECO:0000256" key="7">
    <source>
        <dbReference type="ARBA" id="ARBA00022793"/>
    </source>
</evidence>
<dbReference type="Proteomes" id="UP000254340">
    <property type="component" value="Unassembled WGS sequence"/>
</dbReference>
<dbReference type="Gene3D" id="1.20.58.930">
    <property type="match status" value="1"/>
</dbReference>
<dbReference type="AlphaFoldDB" id="A0A377XI71"/>
<evidence type="ECO:0000256" key="11">
    <source>
        <dbReference type="ARBA" id="ARBA00023066"/>
    </source>
</evidence>
<gene>
    <name evidence="16" type="primary">speA_3</name>
    <name evidence="16" type="ORF">NCTC5047_02944</name>
</gene>
<name>A0A377XI71_KLEPN</name>
<feature type="domain" description="Orn/DAP/Arg decarboxylase 2 N-terminal" evidence="14">
    <location>
        <begin position="101"/>
        <end position="326"/>
    </location>
</feature>
<dbReference type="PRINTS" id="PR01180">
    <property type="entry name" value="ARGDCRBXLASE"/>
</dbReference>
<dbReference type="GO" id="GO:0046872">
    <property type="term" value="F:metal ion binding"/>
    <property type="evidence" value="ECO:0007669"/>
    <property type="project" value="UniProtKB-KW"/>
</dbReference>
<dbReference type="GO" id="GO:0008295">
    <property type="term" value="P:spermidine biosynthetic process"/>
    <property type="evidence" value="ECO:0007669"/>
    <property type="project" value="UniProtKB-KW"/>
</dbReference>
<comment type="cofactor">
    <cofactor evidence="2">
        <name>Mg(2+)</name>
        <dbReference type="ChEBI" id="CHEBI:18420"/>
    </cofactor>
</comment>
<dbReference type="Gene3D" id="3.20.20.10">
    <property type="entry name" value="Alanine racemase"/>
    <property type="match status" value="1"/>
</dbReference>
<dbReference type="Pfam" id="PF17810">
    <property type="entry name" value="Arg_decarb_HB"/>
    <property type="match status" value="1"/>
</dbReference>
<sequence length="456" mass="50882">MSDDMSMVSPSSAGEHGVLRSMQEVAMSSQEASKMLRTYNIAWWGNNYYDVNELGHISVCPDPDVPEARVDLAELVKAREAQGQRLPALFCFPQILQHRLRSINAAFKRARESYGYNGDYFLVYPIKVNQHRRVIESLIHSGEPLGLEAGSKAELMAVLAHAGMTRSVIVCNGYKDREYIRLALVGEKMGHKVYLVIEKMSEIAIVLEEAERLNVVPRLGVRARLASQGSGKWQSSGGEKSKFGLAATQVLQLVEILREAGHLESLQLLHFHLGSQMANIRDIATGVRESARFYVELHKLGVNIQCFDVGGGLGVDYEGTRSQSDCSVNYGLTNTPTYHLGESAMPAKRWPAAPDGDHRVGRAVTAHHTVLVSNIIGVERNEYTEATPPAEDAARPLQSMWETWLEMHETGNRRSLREWLHDSQMDLHDIHIGYSSGTFNLQERAWAEQLVSEHVP</sequence>
<keyword evidence="10" id="KW-0661">Putrescine biosynthesis</keyword>
<dbReference type="PANTHER" id="PTHR43295">
    <property type="entry name" value="ARGININE DECARBOXYLASE"/>
    <property type="match status" value="1"/>
</dbReference>
<dbReference type="InterPro" id="IPR022657">
    <property type="entry name" value="De-COase2_CS"/>
</dbReference>
<evidence type="ECO:0000259" key="15">
    <source>
        <dbReference type="Pfam" id="PF17810"/>
    </source>
</evidence>
<evidence type="ECO:0000256" key="10">
    <source>
        <dbReference type="ARBA" id="ARBA00023023"/>
    </source>
</evidence>
<evidence type="ECO:0000256" key="12">
    <source>
        <dbReference type="ARBA" id="ARBA00023115"/>
    </source>
</evidence>
<evidence type="ECO:0000256" key="8">
    <source>
        <dbReference type="ARBA" id="ARBA00022842"/>
    </source>
</evidence>
<proteinExistence type="inferred from homology"/>
<comment type="similarity">
    <text evidence="4">Belongs to the Orn/Lys/Arg decarboxylase class-II family. SpeA subfamily.</text>
</comment>
<evidence type="ECO:0000313" key="17">
    <source>
        <dbReference type="Proteomes" id="UP000254340"/>
    </source>
</evidence>
<dbReference type="PRINTS" id="PR01179">
    <property type="entry name" value="ODADCRBXLASE"/>
</dbReference>
<evidence type="ECO:0000259" key="14">
    <source>
        <dbReference type="Pfam" id="PF02784"/>
    </source>
</evidence>
<protein>
    <recommendedName>
        <fullName evidence="5">arginine decarboxylase</fullName>
        <ecNumber evidence="5">4.1.1.19</ecNumber>
    </recommendedName>
</protein>
<dbReference type="InterPro" id="IPR022644">
    <property type="entry name" value="De-COase2_N"/>
</dbReference>
<dbReference type="PANTHER" id="PTHR43295:SF9">
    <property type="entry name" value="BIOSYNTHETIC ARGININE DECARBOXYLASE"/>
    <property type="match status" value="1"/>
</dbReference>
<keyword evidence="7" id="KW-0210">Decarboxylase</keyword>
<dbReference type="Pfam" id="PF02784">
    <property type="entry name" value="Orn_Arg_deC_N"/>
    <property type="match status" value="1"/>
</dbReference>
<keyword evidence="6" id="KW-0479">Metal-binding</keyword>
<evidence type="ECO:0000256" key="2">
    <source>
        <dbReference type="ARBA" id="ARBA00001946"/>
    </source>
</evidence>
<reference evidence="16 17" key="1">
    <citation type="submission" date="2018-06" db="EMBL/GenBank/DDBJ databases">
        <authorList>
            <consortium name="Pathogen Informatics"/>
            <person name="Doyle S."/>
        </authorList>
    </citation>
    <scope>NUCLEOTIDE SEQUENCE [LARGE SCALE GENOMIC DNA]</scope>
    <source>
        <strain evidence="16 17">NCTC5047</strain>
    </source>
</reference>
<keyword evidence="8" id="KW-0460">Magnesium</keyword>
<organism evidence="16 17">
    <name type="scientific">Klebsiella pneumoniae</name>
    <dbReference type="NCBI Taxonomy" id="573"/>
    <lineage>
        <taxon>Bacteria</taxon>
        <taxon>Pseudomonadati</taxon>
        <taxon>Pseudomonadota</taxon>
        <taxon>Gammaproteobacteria</taxon>
        <taxon>Enterobacterales</taxon>
        <taxon>Enterobacteriaceae</taxon>
        <taxon>Klebsiella/Raoultella group</taxon>
        <taxon>Klebsiella</taxon>
        <taxon>Klebsiella pneumoniae complex</taxon>
    </lineage>
</organism>
<dbReference type="InterPro" id="IPR000183">
    <property type="entry name" value="Orn/DAP/Arg_de-COase"/>
</dbReference>
<dbReference type="GO" id="GO:0033388">
    <property type="term" value="P:putrescine biosynthetic process from arginine"/>
    <property type="evidence" value="ECO:0007669"/>
    <property type="project" value="TreeGrafter"/>
</dbReference>
<keyword evidence="12" id="KW-0620">Polyamine biosynthesis</keyword>
<dbReference type="GO" id="GO:0006527">
    <property type="term" value="P:L-arginine catabolic process"/>
    <property type="evidence" value="ECO:0007669"/>
    <property type="project" value="InterPro"/>
</dbReference>
<comment type="function">
    <text evidence="3">Catalyzes the biosynthesis of agmatine from arginine.</text>
</comment>
<comment type="cofactor">
    <cofactor evidence="1">
        <name>pyridoxal 5'-phosphate</name>
        <dbReference type="ChEBI" id="CHEBI:597326"/>
    </cofactor>
</comment>
<accession>A0A377XI71</accession>
<evidence type="ECO:0000256" key="13">
    <source>
        <dbReference type="ARBA" id="ARBA00023239"/>
    </source>
</evidence>
<keyword evidence="11" id="KW-0745">Spermidine biosynthesis</keyword>
<dbReference type="PROSITE" id="PS00879">
    <property type="entry name" value="ODR_DC_2_2"/>
    <property type="match status" value="1"/>
</dbReference>